<keyword evidence="1" id="KW-0472">Membrane</keyword>
<feature type="transmembrane region" description="Helical" evidence="1">
    <location>
        <begin position="37"/>
        <end position="59"/>
    </location>
</feature>
<keyword evidence="3" id="KW-1185">Reference proteome</keyword>
<proteinExistence type="predicted"/>
<dbReference type="EMBL" id="BMOS01000008">
    <property type="protein sequence ID" value="GGN55596.1"/>
    <property type="molecule type" value="Genomic_DNA"/>
</dbReference>
<comment type="caution">
    <text evidence="2">The sequence shown here is derived from an EMBL/GenBank/DDBJ whole genome shotgun (WGS) entry which is preliminary data.</text>
</comment>
<feature type="transmembrane region" description="Helical" evidence="1">
    <location>
        <begin position="66"/>
        <end position="89"/>
    </location>
</feature>
<reference evidence="2" key="1">
    <citation type="journal article" date="2014" name="Int. J. Syst. Evol. Microbiol.">
        <title>Complete genome sequence of Corynebacterium casei LMG S-19264T (=DSM 44701T), isolated from a smear-ripened cheese.</title>
        <authorList>
            <consortium name="US DOE Joint Genome Institute (JGI-PGF)"/>
            <person name="Walter F."/>
            <person name="Albersmeier A."/>
            <person name="Kalinowski J."/>
            <person name="Ruckert C."/>
        </authorList>
    </citation>
    <scope>NUCLEOTIDE SEQUENCE</scope>
    <source>
        <strain evidence="2">JCM 17251</strain>
    </source>
</reference>
<evidence type="ECO:0000313" key="2">
    <source>
        <dbReference type="EMBL" id="GGN55596.1"/>
    </source>
</evidence>
<dbReference type="RefSeq" id="WP_229782612.1">
    <property type="nucleotide sequence ID" value="NZ_BMOS01000008.1"/>
</dbReference>
<evidence type="ECO:0000313" key="3">
    <source>
        <dbReference type="Proteomes" id="UP000624041"/>
    </source>
</evidence>
<keyword evidence="1" id="KW-1133">Transmembrane helix</keyword>
<organism evidence="2 3">
    <name type="scientific">Oceanobacillus indicireducens</name>
    <dbReference type="NCBI Taxonomy" id="1004261"/>
    <lineage>
        <taxon>Bacteria</taxon>
        <taxon>Bacillati</taxon>
        <taxon>Bacillota</taxon>
        <taxon>Bacilli</taxon>
        <taxon>Bacillales</taxon>
        <taxon>Bacillaceae</taxon>
        <taxon>Oceanobacillus</taxon>
    </lineage>
</organism>
<accession>A0A918D105</accession>
<name>A0A918D105_9BACI</name>
<evidence type="ECO:0000256" key="1">
    <source>
        <dbReference type="SAM" id="Phobius"/>
    </source>
</evidence>
<protein>
    <submittedName>
        <fullName evidence="2">Uncharacterized protein</fullName>
    </submittedName>
</protein>
<dbReference type="AlphaFoldDB" id="A0A918D105"/>
<reference evidence="2" key="2">
    <citation type="submission" date="2020-09" db="EMBL/GenBank/DDBJ databases">
        <authorList>
            <person name="Sun Q."/>
            <person name="Ohkuma M."/>
        </authorList>
    </citation>
    <scope>NUCLEOTIDE SEQUENCE</scope>
    <source>
        <strain evidence="2">JCM 17251</strain>
    </source>
</reference>
<feature type="transmembrane region" description="Helical" evidence="1">
    <location>
        <begin position="95"/>
        <end position="114"/>
    </location>
</feature>
<sequence>MKKFLMVLFLLILAIAAILIAARHPTGPNTVSYDEPLGLWLSIGMAVILFLPGLILALFKNRTANIIFIVFQAIVAIAFLGMVPIGFIIQKSIGVSVVAILGVLISIACIVITARSSLKREVKL</sequence>
<dbReference type="Proteomes" id="UP000624041">
    <property type="component" value="Unassembled WGS sequence"/>
</dbReference>
<gene>
    <name evidence="2" type="ORF">GCM10007971_14540</name>
</gene>
<keyword evidence="1" id="KW-0812">Transmembrane</keyword>